<evidence type="ECO:0000256" key="6">
    <source>
        <dbReference type="SAM" id="Phobius"/>
    </source>
</evidence>
<evidence type="ECO:0000256" key="2">
    <source>
        <dbReference type="ARBA" id="ARBA00022448"/>
    </source>
</evidence>
<name>A0A2S6HZ20_9FIRM</name>
<accession>A0A2S6HZ20</accession>
<keyword evidence="3 6" id="KW-0812">Transmembrane</keyword>
<dbReference type="PROSITE" id="PS50850">
    <property type="entry name" value="MFS"/>
    <property type="match status" value="1"/>
</dbReference>
<dbReference type="InterPro" id="IPR053160">
    <property type="entry name" value="MFS_DHA3_Transporter"/>
</dbReference>
<dbReference type="InterPro" id="IPR036259">
    <property type="entry name" value="MFS_trans_sf"/>
</dbReference>
<evidence type="ECO:0000256" key="5">
    <source>
        <dbReference type="ARBA" id="ARBA00023136"/>
    </source>
</evidence>
<dbReference type="InterPro" id="IPR011701">
    <property type="entry name" value="MFS"/>
</dbReference>
<dbReference type="SUPFAM" id="SSF103473">
    <property type="entry name" value="MFS general substrate transporter"/>
    <property type="match status" value="1"/>
</dbReference>
<dbReference type="GO" id="GO:0005886">
    <property type="term" value="C:plasma membrane"/>
    <property type="evidence" value="ECO:0007669"/>
    <property type="project" value="UniProtKB-SubCell"/>
</dbReference>
<dbReference type="GO" id="GO:0022857">
    <property type="term" value="F:transmembrane transporter activity"/>
    <property type="evidence" value="ECO:0007669"/>
    <property type="project" value="InterPro"/>
</dbReference>
<feature type="transmembrane region" description="Helical" evidence="6">
    <location>
        <begin position="212"/>
        <end position="229"/>
    </location>
</feature>
<dbReference type="AlphaFoldDB" id="A0A2S6HZ20"/>
<dbReference type="InterPro" id="IPR005829">
    <property type="entry name" value="Sugar_transporter_CS"/>
</dbReference>
<feature type="transmembrane region" description="Helical" evidence="6">
    <location>
        <begin position="370"/>
        <end position="392"/>
    </location>
</feature>
<feature type="transmembrane region" description="Helical" evidence="6">
    <location>
        <begin position="162"/>
        <end position="180"/>
    </location>
</feature>
<protein>
    <submittedName>
        <fullName evidence="8">MFS transporter</fullName>
    </submittedName>
</protein>
<evidence type="ECO:0000259" key="7">
    <source>
        <dbReference type="PROSITE" id="PS50850"/>
    </source>
</evidence>
<reference evidence="8 9" key="1">
    <citation type="submission" date="2018-02" db="EMBL/GenBank/DDBJ databases">
        <title>Genomic Encyclopedia of Archaeal and Bacterial Type Strains, Phase II (KMG-II): from individual species to whole genera.</title>
        <authorList>
            <person name="Goeker M."/>
        </authorList>
    </citation>
    <scope>NUCLEOTIDE SEQUENCE [LARGE SCALE GENOMIC DNA]</scope>
    <source>
        <strain evidence="8 9">DSM 3808</strain>
    </source>
</reference>
<evidence type="ECO:0000256" key="4">
    <source>
        <dbReference type="ARBA" id="ARBA00022989"/>
    </source>
</evidence>
<dbReference type="EMBL" id="PTJA01000001">
    <property type="protein sequence ID" value="PPK83416.1"/>
    <property type="molecule type" value="Genomic_DNA"/>
</dbReference>
<keyword evidence="9" id="KW-1185">Reference proteome</keyword>
<keyword evidence="4 6" id="KW-1133">Transmembrane helix</keyword>
<feature type="transmembrane region" description="Helical" evidence="6">
    <location>
        <begin position="249"/>
        <end position="268"/>
    </location>
</feature>
<evidence type="ECO:0000256" key="3">
    <source>
        <dbReference type="ARBA" id="ARBA00022692"/>
    </source>
</evidence>
<dbReference type="Proteomes" id="UP000237749">
    <property type="component" value="Unassembled WGS sequence"/>
</dbReference>
<dbReference type="Gene3D" id="1.20.1250.20">
    <property type="entry name" value="MFS general substrate transporter like domains"/>
    <property type="match status" value="1"/>
</dbReference>
<organism evidence="8 9">
    <name type="scientific">Lacrimispora xylanisolvens</name>
    <dbReference type="NCBI Taxonomy" id="384636"/>
    <lineage>
        <taxon>Bacteria</taxon>
        <taxon>Bacillati</taxon>
        <taxon>Bacillota</taxon>
        <taxon>Clostridia</taxon>
        <taxon>Lachnospirales</taxon>
        <taxon>Lachnospiraceae</taxon>
        <taxon>Lacrimispora</taxon>
    </lineage>
</organism>
<dbReference type="RefSeq" id="WP_170072158.1">
    <property type="nucleotide sequence ID" value="NZ_PTJA01000001.1"/>
</dbReference>
<keyword evidence="2" id="KW-0813">Transport</keyword>
<gene>
    <name evidence="8" type="ORF">BXY41_101480</name>
</gene>
<sequence>MSKTKQLIIFLNYTSLGILLPVLNLILLKKGADLKTLPLLIASYSATVLCFELPSGICADLYGRKTVFLISGICQLLSVSLLLFSQNLIWLFCCLVLNGISRAFSSGSLDALIVDQALAKRGEECLPDVTSRLAIMEQTGLALGCILGGFLSSLGDSYNANILLRITLTAVTMGLCIFGIKEVRIFGSGTKRPNIARHLKEGFVTVFSKRDFPFILAGMLFTGFFITPIETYWQPVYLKLSDSSQGTWMLGVLSFVGFFLAAAGNSLCRRLLIKYPGRQWRIYSISRVLGGSALLILALFQSAWIFVILYGGIYLFLGTGGVAENTLINQYTPGPLRASVLSVGSFLLQTGSMFGSVYSSLTVDRIDVTGLWLTSGGVLIGYTFLITLLLMAQKKKINLYDIESFENS</sequence>
<feature type="transmembrane region" description="Helical" evidence="6">
    <location>
        <begin position="7"/>
        <end position="27"/>
    </location>
</feature>
<dbReference type="PANTHER" id="PTHR23530">
    <property type="entry name" value="TRANSPORT PROTEIN-RELATED"/>
    <property type="match status" value="1"/>
</dbReference>
<dbReference type="PROSITE" id="PS00216">
    <property type="entry name" value="SUGAR_TRANSPORT_1"/>
    <property type="match status" value="1"/>
</dbReference>
<feature type="transmembrane region" description="Helical" evidence="6">
    <location>
        <begin position="39"/>
        <end position="59"/>
    </location>
</feature>
<dbReference type="Pfam" id="PF07690">
    <property type="entry name" value="MFS_1"/>
    <property type="match status" value="1"/>
</dbReference>
<feature type="domain" description="Major facilitator superfamily (MFS) profile" evidence="7">
    <location>
        <begin position="1"/>
        <end position="395"/>
    </location>
</feature>
<comment type="caution">
    <text evidence="8">The sequence shown here is derived from an EMBL/GenBank/DDBJ whole genome shotgun (WGS) entry which is preliminary data.</text>
</comment>
<dbReference type="PANTHER" id="PTHR23530:SF1">
    <property type="entry name" value="PERMEASE, MAJOR FACILITATOR SUPERFAMILY-RELATED"/>
    <property type="match status" value="1"/>
</dbReference>
<dbReference type="InterPro" id="IPR020846">
    <property type="entry name" value="MFS_dom"/>
</dbReference>
<evidence type="ECO:0000313" key="8">
    <source>
        <dbReference type="EMBL" id="PPK83416.1"/>
    </source>
</evidence>
<evidence type="ECO:0000313" key="9">
    <source>
        <dbReference type="Proteomes" id="UP000237749"/>
    </source>
</evidence>
<proteinExistence type="predicted"/>
<keyword evidence="5 6" id="KW-0472">Membrane</keyword>
<feature type="transmembrane region" description="Helical" evidence="6">
    <location>
        <begin position="66"/>
        <end position="83"/>
    </location>
</feature>
<comment type="subcellular location">
    <subcellularLocation>
        <location evidence="1">Cell membrane</location>
        <topology evidence="1">Multi-pass membrane protein</topology>
    </subcellularLocation>
</comment>
<evidence type="ECO:0000256" key="1">
    <source>
        <dbReference type="ARBA" id="ARBA00004651"/>
    </source>
</evidence>